<dbReference type="AlphaFoldDB" id="A0A2S2DUG0"/>
<evidence type="ECO:0000259" key="1">
    <source>
        <dbReference type="Pfam" id="PF12728"/>
    </source>
</evidence>
<dbReference type="InterPro" id="IPR009061">
    <property type="entry name" value="DNA-bd_dom_put_sf"/>
</dbReference>
<name>A0A2S2DUG0_9BACT</name>
<dbReference type="EMBL" id="CP029346">
    <property type="protein sequence ID" value="AWL09044.1"/>
    <property type="molecule type" value="Genomic_DNA"/>
</dbReference>
<keyword evidence="3" id="KW-1185">Reference proteome</keyword>
<dbReference type="InterPro" id="IPR041657">
    <property type="entry name" value="HTH_17"/>
</dbReference>
<reference evidence="3" key="1">
    <citation type="submission" date="2018-05" db="EMBL/GenBank/DDBJ databases">
        <title>Pseudarcicella sp. HME7025 Genome sequencing and assembly.</title>
        <authorList>
            <person name="Kim H."/>
            <person name="Kang H."/>
            <person name="Joh K."/>
        </authorList>
    </citation>
    <scope>NUCLEOTIDE SEQUENCE [LARGE SCALE GENOMIC DNA]</scope>
    <source>
        <strain evidence="3">HME7025</strain>
    </source>
</reference>
<protein>
    <recommendedName>
        <fullName evidence="1">Helix-turn-helix domain-containing protein</fullName>
    </recommendedName>
</protein>
<dbReference type="SUPFAM" id="SSF46955">
    <property type="entry name" value="Putative DNA-binding domain"/>
    <property type="match status" value="1"/>
</dbReference>
<sequence>MSSNIEVQRICQHCSKGFTARTTVTRFCSHKCASAAHKQKLRAGKVEQSNKQTQQIKTQPIEELKAKEFLTVREVARLLNCSVRSAYYYIESGNIKAVNLGQRITRVKRSEIDKLFEQPQPLTPKPEQMQHDIADCYNLTEVQDKYGISETALQNLIKRNSIPKIKKGWFAYVPKTVIDKLLS</sequence>
<feature type="domain" description="Helix-turn-helix" evidence="1">
    <location>
        <begin position="69"/>
        <end position="118"/>
    </location>
</feature>
<dbReference type="NCBIfam" id="TIGR01764">
    <property type="entry name" value="excise"/>
    <property type="match status" value="1"/>
</dbReference>
<dbReference type="InterPro" id="IPR010093">
    <property type="entry name" value="SinI_DNA-bd"/>
</dbReference>
<proteinExistence type="predicted"/>
<dbReference type="KEGG" id="psez:HME7025_01181"/>
<dbReference type="RefSeq" id="WP_109322750.1">
    <property type="nucleotide sequence ID" value="NZ_CP029346.1"/>
</dbReference>
<dbReference type="OrthoDB" id="1003442at2"/>
<organism evidence="2 3">
    <name type="scientific">Aquirufa nivalisilvae</name>
    <dbReference type="NCBI Taxonomy" id="2516557"/>
    <lineage>
        <taxon>Bacteria</taxon>
        <taxon>Pseudomonadati</taxon>
        <taxon>Bacteroidota</taxon>
        <taxon>Cytophagia</taxon>
        <taxon>Cytophagales</taxon>
        <taxon>Flectobacillaceae</taxon>
        <taxon>Aquirufa</taxon>
    </lineage>
</organism>
<accession>A0A2S2DUG0</accession>
<evidence type="ECO:0000313" key="2">
    <source>
        <dbReference type="EMBL" id="AWL09044.1"/>
    </source>
</evidence>
<dbReference type="Pfam" id="PF12728">
    <property type="entry name" value="HTH_17"/>
    <property type="match status" value="1"/>
</dbReference>
<gene>
    <name evidence="2" type="ORF">HME7025_01181</name>
</gene>
<dbReference type="GO" id="GO:0003677">
    <property type="term" value="F:DNA binding"/>
    <property type="evidence" value="ECO:0007669"/>
    <property type="project" value="InterPro"/>
</dbReference>
<dbReference type="Proteomes" id="UP000245468">
    <property type="component" value="Chromosome"/>
</dbReference>
<evidence type="ECO:0000313" key="3">
    <source>
        <dbReference type="Proteomes" id="UP000245468"/>
    </source>
</evidence>